<keyword evidence="2 4" id="KW-0238">DNA-binding</keyword>
<dbReference type="Proteomes" id="UP001208041">
    <property type="component" value="Unassembled WGS sequence"/>
</dbReference>
<sequence length="111" mass="12076">MTTKPRKTSKTAAPKATAPEVPVEKVSEDTAPTVVLKKKEFIERCVVKSGLKKRDVKPSVEAALAVLGEALAAGEDLNLQPFGKLVVKKKNEQPNADVYVCRVRQPKHKTA</sequence>
<dbReference type="SUPFAM" id="SSF47729">
    <property type="entry name" value="IHF-like DNA-binding proteins"/>
    <property type="match status" value="1"/>
</dbReference>
<evidence type="ECO:0000256" key="1">
    <source>
        <dbReference type="ARBA" id="ARBA00010529"/>
    </source>
</evidence>
<reference evidence="4" key="1">
    <citation type="submission" date="2022-10" db="EMBL/GenBank/DDBJ databases">
        <authorList>
            <person name="Yue Y."/>
        </authorList>
    </citation>
    <scope>NUCLEOTIDE SEQUENCE</scope>
    <source>
        <strain evidence="4">Z654</strain>
    </source>
</reference>
<comment type="similarity">
    <text evidence="1">Belongs to the bacterial histone-like protein family.</text>
</comment>
<evidence type="ECO:0000256" key="3">
    <source>
        <dbReference type="SAM" id="MobiDB-lite"/>
    </source>
</evidence>
<evidence type="ECO:0000313" key="5">
    <source>
        <dbReference type="Proteomes" id="UP001208041"/>
    </source>
</evidence>
<dbReference type="EMBL" id="JAOYFC010000002">
    <property type="protein sequence ID" value="MCV6824627.1"/>
    <property type="molecule type" value="Genomic_DNA"/>
</dbReference>
<name>A0AAE3J3D5_9RHOB</name>
<dbReference type="AlphaFoldDB" id="A0AAE3J3D5"/>
<dbReference type="InterPro" id="IPR000119">
    <property type="entry name" value="Hist_DNA-bd"/>
</dbReference>
<accession>A0AAE3J3D5</accession>
<dbReference type="GO" id="GO:0003677">
    <property type="term" value="F:DNA binding"/>
    <property type="evidence" value="ECO:0007669"/>
    <property type="project" value="UniProtKB-KW"/>
</dbReference>
<evidence type="ECO:0000313" key="4">
    <source>
        <dbReference type="EMBL" id="MCV6824627.1"/>
    </source>
</evidence>
<dbReference type="Gene3D" id="4.10.520.10">
    <property type="entry name" value="IHF-like DNA-binding proteins"/>
    <property type="match status" value="1"/>
</dbReference>
<feature type="compositionally biased region" description="Low complexity" evidence="3">
    <location>
        <begin position="10"/>
        <end position="19"/>
    </location>
</feature>
<dbReference type="RefSeq" id="WP_263953485.1">
    <property type="nucleotide sequence ID" value="NZ_JAOYFC010000002.1"/>
</dbReference>
<protein>
    <submittedName>
        <fullName evidence="4">HU family DNA-binding protein</fullName>
    </submittedName>
</protein>
<dbReference type="GO" id="GO:0030527">
    <property type="term" value="F:structural constituent of chromatin"/>
    <property type="evidence" value="ECO:0007669"/>
    <property type="project" value="InterPro"/>
</dbReference>
<feature type="region of interest" description="Disordered" evidence="3">
    <location>
        <begin position="1"/>
        <end position="27"/>
    </location>
</feature>
<dbReference type="Pfam" id="PF00216">
    <property type="entry name" value="Bac_DNA_binding"/>
    <property type="match status" value="1"/>
</dbReference>
<gene>
    <name evidence="4" type="ORF">OH136_08675</name>
</gene>
<evidence type="ECO:0000256" key="2">
    <source>
        <dbReference type="ARBA" id="ARBA00023125"/>
    </source>
</evidence>
<proteinExistence type="inferred from homology"/>
<organism evidence="4 5">
    <name type="scientific">Halocynthiibacter halioticoli</name>
    <dbReference type="NCBI Taxonomy" id="2986804"/>
    <lineage>
        <taxon>Bacteria</taxon>
        <taxon>Pseudomonadati</taxon>
        <taxon>Pseudomonadota</taxon>
        <taxon>Alphaproteobacteria</taxon>
        <taxon>Rhodobacterales</taxon>
        <taxon>Paracoccaceae</taxon>
        <taxon>Halocynthiibacter</taxon>
    </lineage>
</organism>
<comment type="caution">
    <text evidence="4">The sequence shown here is derived from an EMBL/GenBank/DDBJ whole genome shotgun (WGS) entry which is preliminary data.</text>
</comment>
<keyword evidence="5" id="KW-1185">Reference proteome</keyword>
<dbReference type="InterPro" id="IPR010992">
    <property type="entry name" value="IHF-like_DNA-bd_dom_sf"/>
</dbReference>